<dbReference type="EMBL" id="NAJO01000071">
    <property type="protein sequence ID" value="OQN96121.1"/>
    <property type="molecule type" value="Genomic_DNA"/>
</dbReference>
<feature type="region of interest" description="Disordered" evidence="1">
    <location>
        <begin position="575"/>
        <end position="594"/>
    </location>
</feature>
<evidence type="ECO:0000256" key="1">
    <source>
        <dbReference type="SAM" id="MobiDB-lite"/>
    </source>
</evidence>
<reference evidence="3" key="1">
    <citation type="submission" date="2017-03" db="EMBL/GenBank/DDBJ databases">
        <title>Genomes of endolithic fungi from Antarctica.</title>
        <authorList>
            <person name="Coleine C."/>
            <person name="Masonjones S."/>
            <person name="Stajich J.E."/>
        </authorList>
    </citation>
    <scope>NUCLEOTIDE SEQUENCE [LARGE SCALE GENOMIC DNA]</scope>
    <source>
        <strain evidence="3">CCFEE 5527</strain>
    </source>
</reference>
<dbReference type="Proteomes" id="UP000192596">
    <property type="component" value="Unassembled WGS sequence"/>
</dbReference>
<evidence type="ECO:0000313" key="3">
    <source>
        <dbReference type="Proteomes" id="UP000192596"/>
    </source>
</evidence>
<gene>
    <name evidence="2" type="ORF">B0A48_18036</name>
</gene>
<name>A0A1V8SB93_9PEZI</name>
<feature type="compositionally biased region" description="Polar residues" evidence="1">
    <location>
        <begin position="702"/>
        <end position="713"/>
    </location>
</feature>
<feature type="region of interest" description="Disordered" evidence="1">
    <location>
        <begin position="776"/>
        <end position="835"/>
    </location>
</feature>
<feature type="region of interest" description="Disordered" evidence="1">
    <location>
        <begin position="112"/>
        <end position="148"/>
    </location>
</feature>
<sequence>MFTIELPDGREIELHGITHIMNLAHVHGAMITGIIVPSSMGHLRSVTKTAAKVIYNQEKFTEEYHSRVCGSRSALAWVLCATHRCSAPQEMGPESPTSSGTRANSSAVSLAQSFSEADASSPESQAPAAQRAESTSPSSISPTCRRSTPGNGCQLPALKNADMLPASHWDALYYAVAAEIKFLYDDLQIRFGKHWERGTYVLHSFGTGEGVKHDICVVELASMLERFWNDLMQPSVVAAIDYRVKQKNAFNQLGGVPEMTEILAAYGMVSIDGATPQQIWRMLEVDFVPAITQALNGDVRDNANLMSPRSAMRRYGPAVKHDLDPDYLHCSCPDHCECRIICAFSDPGCTCETQRQRMGIVPTRKKTPPPLLPIPQPQLLTALLAAPQQTPAPQMPAAHSPIIQDRSISAGTVRARRAAFETPNPQLATPTPAQIGAVTRGDSSGVAEGYRQLALDHPAATEEYNTQAVPTRKPLPYTQRPGRPCIAEPKTPVRVAKDVTPLDFFGDYSGQRYPAEATFRAPPTVSPPVYSATLQPVAVSASKGIAPAELSPDNSGLFPQPLIIKRNNASTPSSRIPFMGEEVPQPRFGENLGNKGYETAATLRALEGMEITTKTPKSATQITQSFPVPIRGNIREPDSLFSTPPPHQTFATPSGPRYGSAAGNEPFPRLSSDRTSPDPSRPFTTVLPFLISNPELRAHAQSAASITDLTSTTPHRDNITPRPATVQRYVSAGGLKPLHEREEITPPDLDFMRHPPSGLGSYSKEALMKAAEQLYAHEQTERESRVKSEDSVRSNKMSDGENVREGRERVSTGTGKVGERFKRMFSRTFSGSGNE</sequence>
<feature type="compositionally biased region" description="Low complexity" evidence="1">
    <location>
        <begin position="115"/>
        <end position="134"/>
    </location>
</feature>
<feature type="compositionally biased region" description="Polar residues" evidence="1">
    <location>
        <begin position="423"/>
        <end position="432"/>
    </location>
</feature>
<feature type="region of interest" description="Disordered" evidence="1">
    <location>
        <begin position="635"/>
        <end position="680"/>
    </location>
</feature>
<keyword evidence="3" id="KW-1185">Reference proteome</keyword>
<feature type="compositionally biased region" description="Basic and acidic residues" evidence="1">
    <location>
        <begin position="778"/>
        <end position="810"/>
    </location>
</feature>
<dbReference type="OrthoDB" id="3928442at2759"/>
<feature type="region of interest" description="Disordered" evidence="1">
    <location>
        <begin position="461"/>
        <end position="488"/>
    </location>
</feature>
<feature type="region of interest" description="Disordered" evidence="1">
    <location>
        <begin position="702"/>
        <end position="725"/>
    </location>
</feature>
<proteinExistence type="predicted"/>
<organism evidence="2 3">
    <name type="scientific">Cryoendolithus antarcticus</name>
    <dbReference type="NCBI Taxonomy" id="1507870"/>
    <lineage>
        <taxon>Eukaryota</taxon>
        <taxon>Fungi</taxon>
        <taxon>Dikarya</taxon>
        <taxon>Ascomycota</taxon>
        <taxon>Pezizomycotina</taxon>
        <taxon>Dothideomycetes</taxon>
        <taxon>Dothideomycetidae</taxon>
        <taxon>Cladosporiales</taxon>
        <taxon>Cladosporiaceae</taxon>
        <taxon>Cryoendolithus</taxon>
    </lineage>
</organism>
<feature type="compositionally biased region" description="Polar residues" evidence="1">
    <location>
        <begin position="135"/>
        <end position="148"/>
    </location>
</feature>
<evidence type="ECO:0000313" key="2">
    <source>
        <dbReference type="EMBL" id="OQN96121.1"/>
    </source>
</evidence>
<dbReference type="InParanoid" id="A0A1V8SB93"/>
<dbReference type="AlphaFoldDB" id="A0A1V8SB93"/>
<protein>
    <submittedName>
        <fullName evidence="2">Uncharacterized protein</fullName>
    </submittedName>
</protein>
<accession>A0A1V8SB93</accession>
<comment type="caution">
    <text evidence="2">The sequence shown here is derived from an EMBL/GenBank/DDBJ whole genome shotgun (WGS) entry which is preliminary data.</text>
</comment>
<feature type="region of interest" description="Disordered" evidence="1">
    <location>
        <begin position="423"/>
        <end position="443"/>
    </location>
</feature>